<comment type="caution">
    <text evidence="2">The sequence shown here is derived from an EMBL/GenBank/DDBJ whole genome shotgun (WGS) entry which is preliminary data.</text>
</comment>
<dbReference type="EMBL" id="PYUC01000002">
    <property type="protein sequence ID" value="PTB21964.1"/>
    <property type="molecule type" value="Genomic_DNA"/>
</dbReference>
<dbReference type="AlphaFoldDB" id="A0A2T3XZL2"/>
<feature type="transmembrane region" description="Helical" evidence="1">
    <location>
        <begin position="20"/>
        <end position="38"/>
    </location>
</feature>
<dbReference type="InterPro" id="IPR007047">
    <property type="entry name" value="Flp_Fap"/>
</dbReference>
<reference evidence="2 3" key="1">
    <citation type="submission" date="2018-03" db="EMBL/GenBank/DDBJ databases">
        <title>Whole genome analyses suggest that Burkholderia sensu lato contains two further novel genera in the rhizoxinica-symbiotica group Mycetohabitans gen. nov., and Trinickia gen. nov.: implications for the evolution of diazotrophy and nodulation in the Burkholderiaceae.</title>
        <authorList>
            <person name="Estrada De Los Santos P."/>
            <person name="Palmer M."/>
            <person name="Chavez-Ramirez B."/>
            <person name="Steenkamp E.T."/>
            <person name="Hirsch A.M."/>
            <person name="Manyaka P."/>
            <person name="Maluk M."/>
            <person name="Lafos M."/>
            <person name="Crook M."/>
            <person name="Gross E."/>
            <person name="Simon M.F."/>
            <person name="Bueno Dos Reis Junior F."/>
            <person name="Poole P.S."/>
            <person name="Venter S.N."/>
            <person name="James E.K."/>
        </authorList>
    </citation>
    <scope>NUCLEOTIDE SEQUENCE [LARGE SCALE GENOMIC DNA]</scope>
    <source>
        <strain evidence="2 3">JPY-366</strain>
    </source>
</reference>
<dbReference type="RefSeq" id="WP_107149518.1">
    <property type="nucleotide sequence ID" value="NZ_PYUC01000002.1"/>
</dbReference>
<evidence type="ECO:0000313" key="2">
    <source>
        <dbReference type="EMBL" id="PTB21964.1"/>
    </source>
</evidence>
<evidence type="ECO:0000313" key="3">
    <source>
        <dbReference type="Proteomes" id="UP000240638"/>
    </source>
</evidence>
<dbReference type="Pfam" id="PF04964">
    <property type="entry name" value="Flp_Fap"/>
    <property type="match status" value="1"/>
</dbReference>
<protein>
    <submittedName>
        <fullName evidence="2">Flp family type IVb pilin</fullName>
    </submittedName>
</protein>
<sequence>MASLIRRFIKEERGVTAIEYALIAGLVAIAIVTSLGTLSSSLSTAFTNIAGYITVQAKSSGSGSGT</sequence>
<evidence type="ECO:0000256" key="1">
    <source>
        <dbReference type="SAM" id="Phobius"/>
    </source>
</evidence>
<proteinExistence type="predicted"/>
<name>A0A2T3XZL2_9BURK</name>
<keyword evidence="1" id="KW-0472">Membrane</keyword>
<accession>A0A2T3XZL2</accession>
<dbReference type="Proteomes" id="UP000240638">
    <property type="component" value="Unassembled WGS sequence"/>
</dbReference>
<keyword evidence="1" id="KW-1133">Transmembrane helix</keyword>
<organism evidence="2 3">
    <name type="scientific">Trinickia symbiotica</name>
    <dbReference type="NCBI Taxonomy" id="863227"/>
    <lineage>
        <taxon>Bacteria</taxon>
        <taxon>Pseudomonadati</taxon>
        <taxon>Pseudomonadota</taxon>
        <taxon>Betaproteobacteria</taxon>
        <taxon>Burkholderiales</taxon>
        <taxon>Burkholderiaceae</taxon>
        <taxon>Trinickia</taxon>
    </lineage>
</organism>
<gene>
    <name evidence="2" type="ORF">C9I57_04895</name>
</gene>
<keyword evidence="1" id="KW-0812">Transmembrane</keyword>